<dbReference type="InterPro" id="IPR002549">
    <property type="entry name" value="AI-2E-like"/>
</dbReference>
<comment type="similarity">
    <text evidence="2">Belongs to the autoinducer-2 exporter (AI-2E) (TC 2.A.86) family.</text>
</comment>
<feature type="transmembrane region" description="Helical" evidence="7">
    <location>
        <begin position="168"/>
        <end position="190"/>
    </location>
</feature>
<dbReference type="GO" id="GO:0055085">
    <property type="term" value="P:transmembrane transport"/>
    <property type="evidence" value="ECO:0007669"/>
    <property type="project" value="TreeGrafter"/>
</dbReference>
<comment type="subcellular location">
    <subcellularLocation>
        <location evidence="1">Membrane</location>
        <topology evidence="1">Multi-pass membrane protein</topology>
    </subcellularLocation>
</comment>
<evidence type="ECO:0000256" key="3">
    <source>
        <dbReference type="ARBA" id="ARBA00022692"/>
    </source>
</evidence>
<gene>
    <name evidence="8" type="primary">yhhT_3</name>
    <name evidence="8" type="ORF">BVIRIDIS_28860</name>
</gene>
<keyword evidence="5 7" id="KW-0472">Membrane</keyword>
<evidence type="ECO:0008006" key="10">
    <source>
        <dbReference type="Google" id="ProtNLM"/>
    </source>
</evidence>
<keyword evidence="4 7" id="KW-1133">Transmembrane helix</keyword>
<keyword evidence="3 7" id="KW-0812">Transmembrane</keyword>
<evidence type="ECO:0000256" key="1">
    <source>
        <dbReference type="ARBA" id="ARBA00004141"/>
    </source>
</evidence>
<feature type="transmembrane region" description="Helical" evidence="7">
    <location>
        <begin position="57"/>
        <end position="74"/>
    </location>
</feature>
<feature type="transmembrane region" description="Helical" evidence="7">
    <location>
        <begin position="224"/>
        <end position="250"/>
    </location>
</feature>
<feature type="transmembrane region" description="Helical" evidence="7">
    <location>
        <begin position="86"/>
        <end position="108"/>
    </location>
</feature>
<evidence type="ECO:0000256" key="5">
    <source>
        <dbReference type="ARBA" id="ARBA00023136"/>
    </source>
</evidence>
<dbReference type="Pfam" id="PF01594">
    <property type="entry name" value="AI-2E_transport"/>
    <property type="match status" value="1"/>
</dbReference>
<organism evidence="8 9">
    <name type="scientific">Blastochloris viridis</name>
    <name type="common">Rhodopseudomonas viridis</name>
    <dbReference type="NCBI Taxonomy" id="1079"/>
    <lineage>
        <taxon>Bacteria</taxon>
        <taxon>Pseudomonadati</taxon>
        <taxon>Pseudomonadota</taxon>
        <taxon>Alphaproteobacteria</taxon>
        <taxon>Hyphomicrobiales</taxon>
        <taxon>Blastochloridaceae</taxon>
        <taxon>Blastochloris</taxon>
    </lineage>
</organism>
<protein>
    <recommendedName>
        <fullName evidence="10">Transport of quorum-sensing signal protein</fullName>
    </recommendedName>
</protein>
<name>A0A0P0IAN2_BLAVI</name>
<proteinExistence type="inferred from homology"/>
<dbReference type="PANTHER" id="PTHR21716:SF16">
    <property type="entry name" value="BLL1467 PROTEIN"/>
    <property type="match status" value="1"/>
</dbReference>
<dbReference type="KEGG" id="bvr:BVIR_120"/>
<dbReference type="EMBL" id="LN907867">
    <property type="protein sequence ID" value="CUU43859.1"/>
    <property type="molecule type" value="Genomic_DNA"/>
</dbReference>
<evidence type="ECO:0000313" key="8">
    <source>
        <dbReference type="EMBL" id="CUU43859.1"/>
    </source>
</evidence>
<feature type="transmembrane region" description="Helical" evidence="7">
    <location>
        <begin position="325"/>
        <end position="354"/>
    </location>
</feature>
<dbReference type="PANTHER" id="PTHR21716">
    <property type="entry name" value="TRANSMEMBRANE PROTEIN"/>
    <property type="match status" value="1"/>
</dbReference>
<dbReference type="OrthoDB" id="9799225at2"/>
<evidence type="ECO:0000256" key="4">
    <source>
        <dbReference type="ARBA" id="ARBA00022989"/>
    </source>
</evidence>
<feature type="transmembrane region" description="Helical" evidence="7">
    <location>
        <begin position="282"/>
        <end position="305"/>
    </location>
</feature>
<feature type="transmembrane region" description="Helical" evidence="7">
    <location>
        <begin position="256"/>
        <end position="275"/>
    </location>
</feature>
<keyword evidence="9" id="KW-1185">Reference proteome</keyword>
<reference evidence="9" key="1">
    <citation type="journal article" date="2016" name="Genome Announc.">
        <title>Revised genome sequence of the purple photosynthetic bacterium Blastochloris viridis.</title>
        <authorList>
            <person name="Liu L.N."/>
            <person name="Faulkner M."/>
            <person name="Liu X."/>
            <person name="Huang F."/>
            <person name="Darby A.C."/>
            <person name="Hall N."/>
        </authorList>
    </citation>
    <scope>NUCLEOTIDE SEQUENCE [LARGE SCALE GENOMIC DNA]</scope>
    <source>
        <strain evidence="9">ATCC 19567 / DSM 133 / F</strain>
    </source>
</reference>
<evidence type="ECO:0000256" key="6">
    <source>
        <dbReference type="SAM" id="MobiDB-lite"/>
    </source>
</evidence>
<evidence type="ECO:0000313" key="9">
    <source>
        <dbReference type="Proteomes" id="UP000065734"/>
    </source>
</evidence>
<dbReference type="AlphaFoldDB" id="A0A0P0IAN2"/>
<dbReference type="STRING" id="1079.BVIR_120"/>
<sequence length="370" mass="38984">MPARMRRASVAAAEPGDTAPPPGRHHSARAWRRASELAVIVLATIALLGLLYWARALLLPLVAGLVFGMILGPISDRAQRIGISPVVTNLSLLLVLALAVSGAAVWFVPTISEWIADAPNIARTVREKVAVFERAASVFDEIAGLFQGSVTTPTVQIAPEQTAVVTSVFSAVTPAFAQFAVFLFTLVLFLTGRKSIKAKLVLAMPSRAARLTTLRVLSEIENELLGYFAVAATINAGVAIVTTLALFALGVPAAPVWGFLAFVLNFLPVVGPLILKVALLGMGVVAMPTLGAALLPALAYLAITTVESNLITPRVIGGRLTLEPLFLFVAICLFTWLWGPVGAFLATPLVIVAVTLQSYVLPSDAIDLPA</sequence>
<feature type="region of interest" description="Disordered" evidence="6">
    <location>
        <begin position="1"/>
        <end position="26"/>
    </location>
</feature>
<evidence type="ECO:0000256" key="7">
    <source>
        <dbReference type="SAM" id="Phobius"/>
    </source>
</evidence>
<dbReference type="GO" id="GO:0016020">
    <property type="term" value="C:membrane"/>
    <property type="evidence" value="ECO:0007669"/>
    <property type="project" value="UniProtKB-SubCell"/>
</dbReference>
<dbReference type="Proteomes" id="UP000065734">
    <property type="component" value="Chromosome I"/>
</dbReference>
<feature type="transmembrane region" description="Helical" evidence="7">
    <location>
        <begin position="34"/>
        <end position="51"/>
    </location>
</feature>
<accession>A0A0P0IAN2</accession>
<evidence type="ECO:0000256" key="2">
    <source>
        <dbReference type="ARBA" id="ARBA00009773"/>
    </source>
</evidence>